<keyword evidence="2" id="KW-0663">Pyridoxal phosphate</keyword>
<keyword evidence="6" id="KW-0456">Lyase</keyword>
<dbReference type="PANTHER" id="PTHR43586:SF24">
    <property type="entry name" value="BLR4730 PROTEIN"/>
    <property type="match status" value="1"/>
</dbReference>
<dbReference type="GO" id="GO:0016829">
    <property type="term" value="F:lyase activity"/>
    <property type="evidence" value="ECO:0007669"/>
    <property type="project" value="UniProtKB-KW"/>
</dbReference>
<dbReference type="InterPro" id="IPR000192">
    <property type="entry name" value="Aminotrans_V_dom"/>
</dbReference>
<dbReference type="Gene3D" id="3.40.640.10">
    <property type="entry name" value="Type I PLP-dependent aspartate aminotransferase-like (Major domain)"/>
    <property type="match status" value="1"/>
</dbReference>
<gene>
    <name evidence="6" type="ORF">J2851_003889</name>
</gene>
<dbReference type="Proteomes" id="UP000781958">
    <property type="component" value="Unassembled WGS sequence"/>
</dbReference>
<dbReference type="PANTHER" id="PTHR43586">
    <property type="entry name" value="CYSTEINE DESULFURASE"/>
    <property type="match status" value="1"/>
</dbReference>
<evidence type="ECO:0000313" key="6">
    <source>
        <dbReference type="EMBL" id="MBP2294103.1"/>
    </source>
</evidence>
<dbReference type="InterPro" id="IPR015424">
    <property type="entry name" value="PyrdxlP-dep_Trfase"/>
</dbReference>
<evidence type="ECO:0000256" key="4">
    <source>
        <dbReference type="RuleBase" id="RU004504"/>
    </source>
</evidence>
<sequence length="400" mass="43094">MSIDVARARAETPGTRHVAHFNNAGAALLPQPVLDAVAEHQELEARIGGYEAAERNRDRLEGTYDPIARLLSCDRTEIALVESATVGWDMAFNAVASLPGGGFRPGDRILTARAEYSANIIPFLQAARRTGVVVEVIPSDETGQTSVDALEAMVAEPGKGRVALIAITHIPTNGGLVNPAAAIGRVARRHGIPYLLDACQTVGQMPVDVEALGCDFLSATGRKFLRAPRGTGFLYVRKDWLDRIEPHTLDHSGAALVAADRYEMRPDARRFELWESNVAARIGLGVAVDYALSWGLEAIRDRAFGLAETLRRRLAELPGVTVRDLGAERCAIVTFTVDGREPRAIKAALAGQGINISVSGAASTRFDMDARGLTDLVRASPHYYNSEEEVERLVAAVRGV</sequence>
<comment type="caution">
    <text evidence="6">The sequence shown here is derived from an EMBL/GenBank/DDBJ whole genome shotgun (WGS) entry which is preliminary data.</text>
</comment>
<dbReference type="PROSITE" id="PS00595">
    <property type="entry name" value="AA_TRANSFER_CLASS_5"/>
    <property type="match status" value="1"/>
</dbReference>
<dbReference type="InterPro" id="IPR015422">
    <property type="entry name" value="PyrdxlP-dep_Trfase_small"/>
</dbReference>
<dbReference type="SUPFAM" id="SSF53383">
    <property type="entry name" value="PLP-dependent transferases"/>
    <property type="match status" value="1"/>
</dbReference>
<dbReference type="RefSeq" id="WP_209768092.1">
    <property type="nucleotide sequence ID" value="NZ_JAGINP010000014.1"/>
</dbReference>
<feature type="domain" description="Aminotransferase class V" evidence="5">
    <location>
        <begin position="21"/>
        <end position="393"/>
    </location>
</feature>
<dbReference type="Pfam" id="PF00266">
    <property type="entry name" value="Aminotran_5"/>
    <property type="match status" value="1"/>
</dbReference>
<proteinExistence type="inferred from homology"/>
<evidence type="ECO:0000259" key="5">
    <source>
        <dbReference type="Pfam" id="PF00266"/>
    </source>
</evidence>
<accession>A0ABS4SNG5</accession>
<protein>
    <submittedName>
        <fullName evidence="6">Selenocysteine lyase/cysteine desulfurase</fullName>
    </submittedName>
</protein>
<name>A0ABS4SNG5_9PROT</name>
<evidence type="ECO:0000313" key="7">
    <source>
        <dbReference type="Proteomes" id="UP000781958"/>
    </source>
</evidence>
<keyword evidence="7" id="KW-1185">Reference proteome</keyword>
<evidence type="ECO:0000256" key="1">
    <source>
        <dbReference type="ARBA" id="ARBA00001933"/>
    </source>
</evidence>
<dbReference type="InterPro" id="IPR015421">
    <property type="entry name" value="PyrdxlP-dep_Trfase_major"/>
</dbReference>
<comment type="similarity">
    <text evidence="3">Belongs to the class-V pyridoxal-phosphate-dependent aminotransferase family.</text>
</comment>
<comment type="cofactor">
    <cofactor evidence="1 4">
        <name>pyridoxal 5'-phosphate</name>
        <dbReference type="ChEBI" id="CHEBI:597326"/>
    </cofactor>
</comment>
<evidence type="ECO:0000256" key="3">
    <source>
        <dbReference type="RuleBase" id="RU004075"/>
    </source>
</evidence>
<evidence type="ECO:0000256" key="2">
    <source>
        <dbReference type="ARBA" id="ARBA00022898"/>
    </source>
</evidence>
<dbReference type="Gene3D" id="3.90.1150.10">
    <property type="entry name" value="Aspartate Aminotransferase, domain 1"/>
    <property type="match status" value="1"/>
</dbReference>
<reference evidence="6 7" key="1">
    <citation type="submission" date="2021-03" db="EMBL/GenBank/DDBJ databases">
        <title>Genomic Encyclopedia of Type Strains, Phase III (KMG-III): the genomes of soil and plant-associated and newly described type strains.</title>
        <authorList>
            <person name="Whitman W."/>
        </authorList>
    </citation>
    <scope>NUCLEOTIDE SEQUENCE [LARGE SCALE GENOMIC DNA]</scope>
    <source>
        <strain evidence="6 7">IMMIB AFH-6</strain>
    </source>
</reference>
<organism evidence="6 7">
    <name type="scientific">Azospirillum rugosum</name>
    <dbReference type="NCBI Taxonomy" id="416170"/>
    <lineage>
        <taxon>Bacteria</taxon>
        <taxon>Pseudomonadati</taxon>
        <taxon>Pseudomonadota</taxon>
        <taxon>Alphaproteobacteria</taxon>
        <taxon>Rhodospirillales</taxon>
        <taxon>Azospirillaceae</taxon>
        <taxon>Azospirillum</taxon>
    </lineage>
</organism>
<dbReference type="EMBL" id="JAGINP010000014">
    <property type="protein sequence ID" value="MBP2294103.1"/>
    <property type="molecule type" value="Genomic_DNA"/>
</dbReference>
<dbReference type="InterPro" id="IPR020578">
    <property type="entry name" value="Aminotrans_V_PyrdxlP_BS"/>
</dbReference>